<accession>A0A9P3L9X3</accession>
<dbReference type="GO" id="GO:0005737">
    <property type="term" value="C:cytoplasm"/>
    <property type="evidence" value="ECO:0007669"/>
    <property type="project" value="TreeGrafter"/>
</dbReference>
<dbReference type="FunFam" id="3.40.50.300:FF:000692">
    <property type="entry name" value="Guanine nucleotide-binding protein subunit alpha"/>
    <property type="match status" value="1"/>
</dbReference>
<dbReference type="SUPFAM" id="SSF47895">
    <property type="entry name" value="Transducin (alpha subunit), insertion domain"/>
    <property type="match status" value="1"/>
</dbReference>
<dbReference type="OrthoDB" id="5817230at2759"/>
<evidence type="ECO:0000313" key="9">
    <source>
        <dbReference type="Proteomes" id="UP000703269"/>
    </source>
</evidence>
<evidence type="ECO:0000256" key="3">
    <source>
        <dbReference type="ARBA" id="ARBA00023134"/>
    </source>
</evidence>
<comment type="caution">
    <text evidence="8">The sequence shown here is derived from an EMBL/GenBank/DDBJ whole genome shotgun (WGS) entry which is preliminary data.</text>
</comment>
<feature type="binding site" evidence="5">
    <location>
        <begin position="409"/>
        <end position="412"/>
    </location>
    <ligand>
        <name>GTP</name>
        <dbReference type="ChEBI" id="CHEBI:37565"/>
    </ligand>
</feature>
<keyword evidence="1 6" id="KW-0479">Metal-binding</keyword>
<dbReference type="PANTHER" id="PTHR10218">
    <property type="entry name" value="GTP-BINDING PROTEIN ALPHA SUBUNIT"/>
    <property type="match status" value="1"/>
</dbReference>
<dbReference type="Proteomes" id="UP000703269">
    <property type="component" value="Unassembled WGS sequence"/>
</dbReference>
<dbReference type="SMART" id="SM00275">
    <property type="entry name" value="G_alpha"/>
    <property type="match status" value="1"/>
</dbReference>
<sequence length="502" mass="56807">MAPGFADDDPLSRVLAPPPNETAADREARLLAETEAKRISDAIDEELQLQARSDKKGPRPMKMLLLGQSESGKSTTLKNFQLLHSPKAFHAERASWRAVIQLNVVRSIRLILEAIAEVHALQVPSASSSPRSSHRTLPDSRPSSSRSSPLADLPHLTPEHLKLRLRLMPLLQVEEVLIRKLTRAGNTEQEATRLTQLTNMPDVIARDKELAVNSHFVWKTMFSRIAGKRNSSEMDIDAIDWNDPEDAGRIIHACGEDMIMLWGDPVVHDVLAYQKLRLQEMPGFFLDSLDRLTEPRYIPTDDDILRARLKTLGVSEYRFQVKDENFSGIVAGSREWRVYDVGGHRSLRAAWAPFFDDMDAVLFLAPISCFDQVLEEDPLVNRLEDSVLLWKSIVSNPLLARTSLVLFLNKIDILQHKLSLGIQLGHYIVSYGNRPNDYQNTSTYLRRKFSQIHKEHSPVPRPFYCHFTAVTDTKTTAHILGDVQDTIVRRQLQSIALMGPDL</sequence>
<dbReference type="SUPFAM" id="SSF52540">
    <property type="entry name" value="P-loop containing nucleoside triphosphate hydrolases"/>
    <property type="match status" value="1"/>
</dbReference>
<proteinExistence type="predicted"/>
<dbReference type="InterPro" id="IPR027417">
    <property type="entry name" value="P-loop_NTPase"/>
</dbReference>
<dbReference type="GO" id="GO:0005834">
    <property type="term" value="C:heterotrimeric G-protein complex"/>
    <property type="evidence" value="ECO:0007669"/>
    <property type="project" value="TreeGrafter"/>
</dbReference>
<dbReference type="Pfam" id="PF00503">
    <property type="entry name" value="G-alpha"/>
    <property type="match status" value="1"/>
</dbReference>
<evidence type="ECO:0000256" key="1">
    <source>
        <dbReference type="ARBA" id="ARBA00022723"/>
    </source>
</evidence>
<dbReference type="PANTHER" id="PTHR10218:SF360">
    <property type="entry name" value="GUANINE NUCLEOTIDE-BINDING PROTEIN SUBUNIT ALPHA HOMOLOG"/>
    <property type="match status" value="1"/>
</dbReference>
<name>A0A9P3L9X3_9APHY</name>
<dbReference type="InterPro" id="IPR011025">
    <property type="entry name" value="GproteinA_insert"/>
</dbReference>
<dbReference type="GO" id="GO:0005525">
    <property type="term" value="F:GTP binding"/>
    <property type="evidence" value="ECO:0007669"/>
    <property type="project" value="UniProtKB-KW"/>
</dbReference>
<evidence type="ECO:0000256" key="5">
    <source>
        <dbReference type="PIRSR" id="PIRSR601019-1"/>
    </source>
</evidence>
<dbReference type="GO" id="GO:0007188">
    <property type="term" value="P:adenylate cyclase-modulating G protein-coupled receptor signaling pathway"/>
    <property type="evidence" value="ECO:0007669"/>
    <property type="project" value="TreeGrafter"/>
</dbReference>
<keyword evidence="9" id="KW-1185">Reference proteome</keyword>
<dbReference type="GO" id="GO:0031683">
    <property type="term" value="F:G-protein beta/gamma-subunit complex binding"/>
    <property type="evidence" value="ECO:0007669"/>
    <property type="project" value="InterPro"/>
</dbReference>
<reference evidence="8 9" key="1">
    <citation type="submission" date="2021-08" db="EMBL/GenBank/DDBJ databases">
        <title>Draft Genome Sequence of Phanerochaete sordida strain YK-624.</title>
        <authorList>
            <person name="Mori T."/>
            <person name="Dohra H."/>
            <person name="Suzuki T."/>
            <person name="Kawagishi H."/>
            <person name="Hirai H."/>
        </authorList>
    </citation>
    <scope>NUCLEOTIDE SEQUENCE [LARGE SCALE GENOMIC DNA]</scope>
    <source>
        <strain evidence="8 9">YK-624</strain>
    </source>
</reference>
<dbReference type="PROSITE" id="PS51882">
    <property type="entry name" value="G_ALPHA"/>
    <property type="match status" value="1"/>
</dbReference>
<evidence type="ECO:0000256" key="6">
    <source>
        <dbReference type="PIRSR" id="PIRSR601019-2"/>
    </source>
</evidence>
<dbReference type="EMBL" id="BPQB01000004">
    <property type="protein sequence ID" value="GJE86413.1"/>
    <property type="molecule type" value="Genomic_DNA"/>
</dbReference>
<feature type="region of interest" description="Disordered" evidence="7">
    <location>
        <begin position="1"/>
        <end position="25"/>
    </location>
</feature>
<evidence type="ECO:0000313" key="8">
    <source>
        <dbReference type="EMBL" id="GJE86413.1"/>
    </source>
</evidence>
<keyword evidence="2 5" id="KW-0547">Nucleotide-binding</keyword>
<dbReference type="PRINTS" id="PR00318">
    <property type="entry name" value="GPROTEINA"/>
</dbReference>
<dbReference type="Gene3D" id="3.40.50.300">
    <property type="entry name" value="P-loop containing nucleotide triphosphate hydrolases"/>
    <property type="match status" value="2"/>
</dbReference>
<feature type="region of interest" description="Disordered" evidence="7">
    <location>
        <begin position="123"/>
        <end position="153"/>
    </location>
</feature>
<evidence type="ECO:0000256" key="2">
    <source>
        <dbReference type="ARBA" id="ARBA00022741"/>
    </source>
</evidence>
<feature type="binding site" evidence="6">
    <location>
        <position position="311"/>
    </location>
    <ligand>
        <name>Mg(2+)</name>
        <dbReference type="ChEBI" id="CHEBI:18420"/>
    </ligand>
</feature>
<dbReference type="CDD" id="cd00066">
    <property type="entry name" value="G-alpha"/>
    <property type="match status" value="1"/>
</dbReference>
<evidence type="ECO:0000256" key="7">
    <source>
        <dbReference type="SAM" id="MobiDB-lite"/>
    </source>
</evidence>
<keyword evidence="6" id="KW-0460">Magnesium</keyword>
<keyword evidence="4" id="KW-0807">Transducer</keyword>
<protein>
    <submittedName>
        <fullName evidence="8">G-alpha-domain-containing protein</fullName>
    </submittedName>
</protein>
<dbReference type="GO" id="GO:0003924">
    <property type="term" value="F:GTPase activity"/>
    <property type="evidence" value="ECO:0007669"/>
    <property type="project" value="InterPro"/>
</dbReference>
<dbReference type="InterPro" id="IPR001019">
    <property type="entry name" value="Gprotein_alpha_su"/>
</dbReference>
<dbReference type="GO" id="GO:0046872">
    <property type="term" value="F:metal ion binding"/>
    <property type="evidence" value="ECO:0007669"/>
    <property type="project" value="UniProtKB-KW"/>
</dbReference>
<evidence type="ECO:0000256" key="4">
    <source>
        <dbReference type="ARBA" id="ARBA00023224"/>
    </source>
</evidence>
<feature type="compositionally biased region" description="Low complexity" evidence="7">
    <location>
        <begin position="140"/>
        <end position="149"/>
    </location>
</feature>
<dbReference type="GO" id="GO:0001664">
    <property type="term" value="F:G protein-coupled receptor binding"/>
    <property type="evidence" value="ECO:0007669"/>
    <property type="project" value="TreeGrafter"/>
</dbReference>
<dbReference type="AlphaFoldDB" id="A0A9P3L9X3"/>
<organism evidence="8 9">
    <name type="scientific">Phanerochaete sordida</name>
    <dbReference type="NCBI Taxonomy" id="48140"/>
    <lineage>
        <taxon>Eukaryota</taxon>
        <taxon>Fungi</taxon>
        <taxon>Dikarya</taxon>
        <taxon>Basidiomycota</taxon>
        <taxon>Agaricomycotina</taxon>
        <taxon>Agaricomycetes</taxon>
        <taxon>Polyporales</taxon>
        <taxon>Phanerochaetaceae</taxon>
        <taxon>Phanerochaete</taxon>
    </lineage>
</organism>
<gene>
    <name evidence="8" type="ORF">PsYK624_024930</name>
</gene>
<feature type="binding site" evidence="5">
    <location>
        <begin position="305"/>
        <end position="311"/>
    </location>
    <ligand>
        <name>GTP</name>
        <dbReference type="ChEBI" id="CHEBI:37565"/>
    </ligand>
</feature>
<keyword evidence="3 5" id="KW-0342">GTP-binding</keyword>